<dbReference type="AlphaFoldDB" id="A0A0L6VQW9"/>
<comment type="caution">
    <text evidence="1">The sequence shown here is derived from an EMBL/GenBank/DDBJ whole genome shotgun (WGS) entry which is preliminary data.</text>
</comment>
<evidence type="ECO:0000313" key="2">
    <source>
        <dbReference type="Proteomes" id="UP000037035"/>
    </source>
</evidence>
<dbReference type="Proteomes" id="UP000037035">
    <property type="component" value="Unassembled WGS sequence"/>
</dbReference>
<organism evidence="1 2">
    <name type="scientific">Puccinia sorghi</name>
    <dbReference type="NCBI Taxonomy" id="27349"/>
    <lineage>
        <taxon>Eukaryota</taxon>
        <taxon>Fungi</taxon>
        <taxon>Dikarya</taxon>
        <taxon>Basidiomycota</taxon>
        <taxon>Pucciniomycotina</taxon>
        <taxon>Pucciniomycetes</taxon>
        <taxon>Pucciniales</taxon>
        <taxon>Pucciniaceae</taxon>
        <taxon>Puccinia</taxon>
    </lineage>
</organism>
<accession>A0A0L6VQW9</accession>
<sequence>MKTIHQELLLTIATPLPPILIFWPMVNFEPLDPLEVAPKAGEVTRRITITGQQRKTPDGHINWFINGQKWVETRPEVPFLVKAYTTNLKPNYEVAEKNNGFDDKLEAYPVKLDDVVEFVIFNQASTMGVTEAHPWQ</sequence>
<dbReference type="OrthoDB" id="10572249at2759"/>
<name>A0A0L6VQW9_9BASI</name>
<keyword evidence="2" id="KW-1185">Reference proteome</keyword>
<dbReference type="Gene3D" id="2.60.40.420">
    <property type="entry name" value="Cupredoxins - blue copper proteins"/>
    <property type="match status" value="1"/>
</dbReference>
<evidence type="ECO:0000313" key="1">
    <source>
        <dbReference type="EMBL" id="KNZ63086.1"/>
    </source>
</evidence>
<dbReference type="VEuPathDB" id="FungiDB:VP01_11900g1"/>
<dbReference type="SUPFAM" id="SSF49503">
    <property type="entry name" value="Cupredoxins"/>
    <property type="match status" value="1"/>
</dbReference>
<dbReference type="EMBL" id="LAVV01002111">
    <property type="protein sequence ID" value="KNZ63086.1"/>
    <property type="molecule type" value="Genomic_DNA"/>
</dbReference>
<protein>
    <submittedName>
        <fullName evidence="1">L-ascorbate oxidase</fullName>
    </submittedName>
</protein>
<reference evidence="1 2" key="1">
    <citation type="submission" date="2015-08" db="EMBL/GenBank/DDBJ databases">
        <title>Next Generation Sequencing and Analysis of the Genome of Puccinia sorghi L Schw, the Causal Agent of Maize Common Rust.</title>
        <authorList>
            <person name="Rochi L."/>
            <person name="Burguener G."/>
            <person name="Darino M."/>
            <person name="Turjanski A."/>
            <person name="Kreff E."/>
            <person name="Dieguez M.J."/>
            <person name="Sacco F."/>
        </authorList>
    </citation>
    <scope>NUCLEOTIDE SEQUENCE [LARGE SCALE GENOMIC DNA]</scope>
    <source>
        <strain evidence="1 2">RO10H11247</strain>
    </source>
</reference>
<dbReference type="InterPro" id="IPR008972">
    <property type="entry name" value="Cupredoxin"/>
</dbReference>
<gene>
    <name evidence="1" type="ORF">VP01_11900g1</name>
</gene>
<proteinExistence type="predicted"/>
<dbReference type="STRING" id="27349.A0A0L6VQW9"/>